<comment type="subcellular location">
    <subcellularLocation>
        <location evidence="9">Cytoplasm</location>
    </subcellularLocation>
</comment>
<dbReference type="InterPro" id="IPR013189">
    <property type="entry name" value="Glyco_hydro_32_C"/>
</dbReference>
<keyword evidence="5 8" id="KW-0378">Hydrolase</keyword>
<dbReference type="SMART" id="SM00640">
    <property type="entry name" value="Glyco_32"/>
    <property type="match status" value="1"/>
</dbReference>
<comment type="pathway">
    <text evidence="1 9">Glycan biosynthesis; sucrose metabolism.</text>
</comment>
<dbReference type="InterPro" id="IPR006232">
    <property type="entry name" value="Suc6P_hydrolase"/>
</dbReference>
<evidence type="ECO:0000256" key="8">
    <source>
        <dbReference type="RuleBase" id="RU362110"/>
    </source>
</evidence>
<dbReference type="InterPro" id="IPR013148">
    <property type="entry name" value="Glyco_hydro_32_N"/>
</dbReference>
<comment type="catalytic activity">
    <reaction evidence="8">
        <text>Hydrolysis of terminal non-reducing beta-D-fructofuranoside residues in beta-D-fructofuranosides.</text>
        <dbReference type="EC" id="3.2.1.26"/>
    </reaction>
</comment>
<dbReference type="InterPro" id="IPR023296">
    <property type="entry name" value="Glyco_hydro_beta-prop_sf"/>
</dbReference>
<dbReference type="PROSITE" id="PS00609">
    <property type="entry name" value="GLYCOSYL_HYDROL_F32"/>
    <property type="match status" value="1"/>
</dbReference>
<accession>A0A2S7N1W8</accession>
<evidence type="ECO:0000256" key="2">
    <source>
        <dbReference type="ARBA" id="ARBA00009902"/>
    </source>
</evidence>
<dbReference type="GO" id="GO:0005737">
    <property type="term" value="C:cytoplasm"/>
    <property type="evidence" value="ECO:0007669"/>
    <property type="project" value="UniProtKB-SubCell"/>
</dbReference>
<gene>
    <name evidence="12" type="ORF">CYL18_05210</name>
</gene>
<proteinExistence type="inferred from homology"/>
<dbReference type="Gene3D" id="2.60.120.560">
    <property type="entry name" value="Exo-inulinase, domain 1"/>
    <property type="match status" value="1"/>
</dbReference>
<dbReference type="SUPFAM" id="SSF75005">
    <property type="entry name" value="Arabinanase/levansucrase/invertase"/>
    <property type="match status" value="1"/>
</dbReference>
<evidence type="ECO:0000313" key="13">
    <source>
        <dbReference type="Proteomes" id="UP000239663"/>
    </source>
</evidence>
<evidence type="ECO:0000259" key="11">
    <source>
        <dbReference type="Pfam" id="PF08244"/>
    </source>
</evidence>
<dbReference type="Proteomes" id="UP000239663">
    <property type="component" value="Unassembled WGS sequence"/>
</dbReference>
<dbReference type="PANTHER" id="PTHR43101">
    <property type="entry name" value="BETA-FRUCTOSIDASE"/>
    <property type="match status" value="1"/>
</dbReference>
<evidence type="ECO:0000256" key="4">
    <source>
        <dbReference type="ARBA" id="ARBA00019623"/>
    </source>
</evidence>
<comment type="caution">
    <text evidence="12">The sequence shown here is derived from an EMBL/GenBank/DDBJ whole genome shotgun (WGS) entry which is preliminary data.</text>
</comment>
<evidence type="ECO:0000313" key="12">
    <source>
        <dbReference type="EMBL" id="PQD96003.1"/>
    </source>
</evidence>
<dbReference type="NCBIfam" id="TIGR01322">
    <property type="entry name" value="scrB_fam"/>
    <property type="match status" value="1"/>
</dbReference>
<dbReference type="OrthoDB" id="9759709at2"/>
<reference evidence="12 13" key="1">
    <citation type="submission" date="2017-12" db="EMBL/GenBank/DDBJ databases">
        <title>Taxonomic description and draft genome of Pradoshia cofamensis Gen. nov., sp. nov., a thermotolerant bacillale isolated from anterior gut of earthworm Eisenia fetida.</title>
        <authorList>
            <person name="Saha T."/>
            <person name="Chakraborty R."/>
        </authorList>
    </citation>
    <scope>NUCLEOTIDE SEQUENCE [LARGE SCALE GENOMIC DNA]</scope>
    <source>
        <strain evidence="12 13">EAG3</strain>
    </source>
</reference>
<name>A0A2S7N1W8_9BACI</name>
<dbReference type="InterPro" id="IPR051214">
    <property type="entry name" value="GH32_Enzymes"/>
</dbReference>
<protein>
    <recommendedName>
        <fullName evidence="4 8">Sucrose-6-phosphate hydrolase</fullName>
        <ecNumber evidence="3 8">3.2.1.26</ecNumber>
    </recommendedName>
    <alternativeName>
        <fullName evidence="7 9">Invertase</fullName>
    </alternativeName>
</protein>
<evidence type="ECO:0000256" key="3">
    <source>
        <dbReference type="ARBA" id="ARBA00012758"/>
    </source>
</evidence>
<dbReference type="PANTHER" id="PTHR43101:SF1">
    <property type="entry name" value="BETA-FRUCTOSIDASE"/>
    <property type="match status" value="1"/>
</dbReference>
<feature type="domain" description="Glycosyl hydrolase family 32 N-terminal" evidence="10">
    <location>
        <begin position="33"/>
        <end position="338"/>
    </location>
</feature>
<comment type="function">
    <text evidence="9">Enables the bacterium to metabolize sucrose as a sole carbon source.</text>
</comment>
<evidence type="ECO:0000256" key="7">
    <source>
        <dbReference type="ARBA" id="ARBA00033367"/>
    </source>
</evidence>
<evidence type="ECO:0000256" key="1">
    <source>
        <dbReference type="ARBA" id="ARBA00004914"/>
    </source>
</evidence>
<evidence type="ECO:0000256" key="6">
    <source>
        <dbReference type="ARBA" id="ARBA00023295"/>
    </source>
</evidence>
<sequence>MSENDQLLRLWANEEVMKFREMVQQDPYRLHYHLMPPVGLLNDPNGLIQFRGVYHVFYQWNPFETAHGAKFWGHYTSKDLIHWREEPIALAPSEWYDRNGCYSGSAVEWEGKLHLFYTGNVKQPDGTRETYQCLAVSEDGVHFEKIGPILYLPEGYTAHFRDPKVWRQGDGWFMILGAQTLKEQGAAVLFYSKDLYEWEEVGRIAGSGLNGLGDFGYMWECPDLIRLNGKDILLVSPQGLDVAGHEYHNLFQSGYFSGAFDAQKLTFDHGPFTELDRGFDFYAPQTFVDESGRTILFGWMGITDEAEQHHPTISNHWVHALTMPRELRYVNGQIYQSPLQEMKMLRKGKVETRLSIDGAEELYPQIAGKSIELLIELVETRGGVFEINFRNSAKLIYDEARDEVSLIRENVKTGKLETRTSKVSSLSAIHVFLDHSSMEIFLDGGKEVFTARYFPNVEDESIVFAGHAVLDVKKWDLQGFEVKEQEAK</sequence>
<dbReference type="InterPro" id="IPR013320">
    <property type="entry name" value="ConA-like_dom_sf"/>
</dbReference>
<dbReference type="EC" id="3.2.1.26" evidence="3 8"/>
<dbReference type="CDD" id="cd18623">
    <property type="entry name" value="GH32_ScrB-like"/>
    <property type="match status" value="1"/>
</dbReference>
<dbReference type="UniPathway" id="UPA00238"/>
<dbReference type="RefSeq" id="WP_104848432.1">
    <property type="nucleotide sequence ID" value="NZ_PKOZ01000002.1"/>
</dbReference>
<keyword evidence="9" id="KW-0119">Carbohydrate metabolism</keyword>
<dbReference type="GO" id="GO:0005985">
    <property type="term" value="P:sucrose metabolic process"/>
    <property type="evidence" value="ECO:0007669"/>
    <property type="project" value="UniProtKB-UniPathway"/>
</dbReference>
<keyword evidence="6 8" id="KW-0326">Glycosidase</keyword>
<dbReference type="InterPro" id="IPR018053">
    <property type="entry name" value="Glyco_hydro_32_AS"/>
</dbReference>
<dbReference type="GO" id="GO:0004564">
    <property type="term" value="F:beta-fructofuranosidase activity"/>
    <property type="evidence" value="ECO:0007669"/>
    <property type="project" value="UniProtKB-EC"/>
</dbReference>
<evidence type="ECO:0000256" key="9">
    <source>
        <dbReference type="RuleBase" id="RU365015"/>
    </source>
</evidence>
<dbReference type="Gene3D" id="2.115.10.20">
    <property type="entry name" value="Glycosyl hydrolase domain, family 43"/>
    <property type="match status" value="1"/>
</dbReference>
<dbReference type="AlphaFoldDB" id="A0A2S7N1W8"/>
<dbReference type="SUPFAM" id="SSF49899">
    <property type="entry name" value="Concanavalin A-like lectins/glucanases"/>
    <property type="match status" value="1"/>
</dbReference>
<keyword evidence="9" id="KW-0963">Cytoplasm</keyword>
<dbReference type="Pfam" id="PF08244">
    <property type="entry name" value="Glyco_hydro_32C"/>
    <property type="match status" value="1"/>
</dbReference>
<evidence type="ECO:0000259" key="10">
    <source>
        <dbReference type="Pfam" id="PF00251"/>
    </source>
</evidence>
<keyword evidence="13" id="KW-1185">Reference proteome</keyword>
<organism evidence="12 13">
    <name type="scientific">Pradoshia eiseniae</name>
    <dbReference type="NCBI Taxonomy" id="2064768"/>
    <lineage>
        <taxon>Bacteria</taxon>
        <taxon>Bacillati</taxon>
        <taxon>Bacillota</taxon>
        <taxon>Bacilli</taxon>
        <taxon>Bacillales</taxon>
        <taxon>Bacillaceae</taxon>
        <taxon>Pradoshia</taxon>
    </lineage>
</organism>
<dbReference type="InterPro" id="IPR001362">
    <property type="entry name" value="Glyco_hydro_32"/>
</dbReference>
<feature type="domain" description="Glycosyl hydrolase family 32 C-terminal" evidence="11">
    <location>
        <begin position="345"/>
        <end position="462"/>
    </location>
</feature>
<evidence type="ECO:0000256" key="5">
    <source>
        <dbReference type="ARBA" id="ARBA00022801"/>
    </source>
</evidence>
<dbReference type="EMBL" id="PKOZ01000002">
    <property type="protein sequence ID" value="PQD96003.1"/>
    <property type="molecule type" value="Genomic_DNA"/>
</dbReference>
<comment type="similarity">
    <text evidence="2 8">Belongs to the glycosyl hydrolase 32 family.</text>
</comment>
<dbReference type="Pfam" id="PF00251">
    <property type="entry name" value="Glyco_hydro_32N"/>
    <property type="match status" value="1"/>
</dbReference>